<dbReference type="InterPro" id="IPR008979">
    <property type="entry name" value="Galactose-bd-like_sf"/>
</dbReference>
<evidence type="ECO:0000259" key="1">
    <source>
        <dbReference type="Pfam" id="PF13448"/>
    </source>
</evidence>
<dbReference type="STRING" id="525897.Dbac_0008"/>
<dbReference type="SUPFAM" id="SSF49785">
    <property type="entry name" value="Galactose-binding domain-like"/>
    <property type="match status" value="1"/>
</dbReference>
<organism evidence="3 4">
    <name type="scientific">Desulfomicrobium baculatum (strain DSM 4028 / VKM B-1378 / X)</name>
    <name type="common">Desulfovibrio baculatus</name>
    <dbReference type="NCBI Taxonomy" id="525897"/>
    <lineage>
        <taxon>Bacteria</taxon>
        <taxon>Pseudomonadati</taxon>
        <taxon>Thermodesulfobacteriota</taxon>
        <taxon>Desulfovibrionia</taxon>
        <taxon>Desulfovibrionales</taxon>
        <taxon>Desulfomicrobiaceae</taxon>
        <taxon>Desulfomicrobium</taxon>
    </lineage>
</organism>
<gene>
    <name evidence="3" type="ordered locus">Dbac_0008</name>
</gene>
<dbReference type="Gene3D" id="2.60.120.260">
    <property type="entry name" value="Galactose-binding domain-like"/>
    <property type="match status" value="1"/>
</dbReference>
<dbReference type="InterPro" id="IPR025193">
    <property type="entry name" value="DUF4114"/>
</dbReference>
<proteinExistence type="predicted"/>
<dbReference type="Pfam" id="PF00353">
    <property type="entry name" value="HemolysinCabind"/>
    <property type="match status" value="3"/>
</dbReference>
<keyword evidence="4" id="KW-1185">Reference proteome</keyword>
<dbReference type="Gene3D" id="2.150.10.10">
    <property type="entry name" value="Serralysin-like metalloprotease, C-terminal"/>
    <property type="match status" value="2"/>
</dbReference>
<dbReference type="Pfam" id="PF13448">
    <property type="entry name" value="DUF4114"/>
    <property type="match status" value="1"/>
</dbReference>
<dbReference type="InterPro" id="IPR019959">
    <property type="entry name" value="T1SS-143_rpt-cont_dom"/>
</dbReference>
<name>C7LRT2_DESBD</name>
<dbReference type="eggNOG" id="COG2931">
    <property type="taxonomic scope" value="Bacteria"/>
</dbReference>
<dbReference type="InterPro" id="IPR011049">
    <property type="entry name" value="Serralysin-like_metalloprot_C"/>
</dbReference>
<dbReference type="KEGG" id="dba:Dbac_0008"/>
<dbReference type="RefSeq" id="WP_012805223.1">
    <property type="nucleotide sequence ID" value="NC_013173.1"/>
</dbReference>
<protein>
    <submittedName>
        <fullName evidence="3">Hemolysin-type calcium-binding region</fullName>
    </submittedName>
</protein>
<feature type="domain" description="DUF4114" evidence="1">
    <location>
        <begin position="868"/>
        <end position="947"/>
    </location>
</feature>
<evidence type="ECO:0000259" key="2">
    <source>
        <dbReference type="Pfam" id="PF19116"/>
    </source>
</evidence>
<feature type="domain" description="DUF5801" evidence="2">
    <location>
        <begin position="1734"/>
        <end position="1849"/>
    </location>
</feature>
<dbReference type="Proteomes" id="UP000002216">
    <property type="component" value="Chromosome"/>
</dbReference>
<dbReference type="InterPro" id="IPR043824">
    <property type="entry name" value="DUF5801"/>
</dbReference>
<sequence>MAETQNSKQNVQAPQAGQTVVVNAIPGQDIVLEAAFDQAEVKMDGGNVVFEFANGGQVVLDFTDLGEAQAPNVVMPDGTILNMQEFLASLGEKDIEPAAGPEGGADGSGGVGEYQDDAGDLLGGVDKLGVLGPRAFSAFSVEALEANGSIPTLLGGESVLVEDEKMLPEGNDEDDGGVGSVTGTIVDNVDWGADGFGEVTGFNVGGASFSAGSTVFWGQDGTFLGTSGEGAAASLVVGADGFYTFTLLDNMLLGEGVQGEQINVLGTVQIVGADTTGDEVEIPLTLNVQDDVPEIVGEMNSDTAIVEDEATRGGINEWWDGLKGKFEGTIEDNVKWGADEFRGVTEFSIGEQVFTVEAGESTTVYWDQHGKLLSLGDEPSNGPEMSFASFGKGYDGEFRPAASLEVKSDGTYIFRLHDNMLLGVGEKGEQIDDLATVMITGLDNDGDAVQVGVNLQVQDDVPLCLTWPDYAIVEDEKMEGGNNEPGSWFFPDLPSQVDGTIEDNAAWGADGFGRATTFEIDGYSFAVGTTVFWNQHGNLILPEGMEGEDQVQFRGAVSISEVSEEPEGAAASLIVNGNGSYTFTLIDNMLMDGKGEQYDLLDRVKVNAEDGDGDKVSVYVNLIVKDDKPVLDEDGVLRLTLEEESVPGDDGVIGNNEPGDGLSYTSGEQSMRGAVKWGADDFGKVVQLQFGSGRGVVRIDVDQEDGGIVYFDADGNPQSTSVGSAAILEVQADGQYTLTVTGAMNHLLQGEDRLPLGAVKIIAQDGDGDKISVRLEAEVQDDVPVITVTDPTPVPGITVQLVGSDAGYNNTWGYYIKAENGEPDTGVVVWDSVKNQPVTSVTLPEGVLPGQVGFFLIPNGDSLNQNLTSGTEVTFSLVNGQWVVSAQGVPLNGVGAPALFDNSALNADGKSYINTVATGSVTGNQNWEDVYGGGDGDFNDVMLNVTMPLLVDDSFLNVDATSDVGRARFSVDYGADGAAELESKVYNLTLEKNESGLEDTALKSNGENAAVLLKTDGSTKVIGYVLVNGVETPVFTLSVNAATGEVTLDQHRAVVHPTAGDSNEIIRVLDGAILLELTAKDGDGDLVSASLDIGRMLYIADDGPVANDDADTAVWQVDRLEASGNVLTGVGTASEDAGKDLHEGMTDGAAAAVVGVRSGAEGETWVEGEDIASGGSATVSGSYGTLTMESDGDYTYAGKVTNLVLNADDNTEAFNFGTSYSENLGEELHLDNADGTIVSVANGLGVAGKTPDTSNSVSDQLGFSPKEGSEALSVNLETMAVRAVVDISNLYQNESGQSGNNGETGRWEAFDAEGFKVGEGYIGGELFDNVNVHQGQVEVEVMGADGKPIAFQYIVFSAVDYLGGDKANDSSDYYVKAVSFEEYVKPGSEDEFSYQMKDGDGDTDSATLTITTGHDLSSGDIGVVHEDALSSGNLDNSSQGLTTSGSLNMGAGEYSLVAPVQKITSDGHNVEFVVDNTGEESIMFGRVADGDSFRNILQVTMDKGDGSYTVTLLGQVDHQYAVETSGNPDGSGAGETEMLYLQFVAAKTAEGTTEYQGFNIKIEDDAPVILASPNLVTNGSFENPDVTGWGTYGNIPGWKAEAGQIEIQDSGAGGVAAQHGGQLLELDAHGGTATNATVTQSIPTANYGNLVLSFWFASRAYGDIAETNTVKVYWGDVEIGEITDSVAGRWTQHSFNVAGNPDGSDVELRFVGAGTDDSYGGLIDNVSVYSMPSVDEEGLHVATPVFTTASLPVLFGADGPGDIVVDLDVVGLKSNGDQVSTAWDPSSHILTGTAGGRTVFTLEVDLDTGKYTFSLNDQLDHAATSDFMALDFTFTATDGDGDFVDGTFAVGVFDDEPTAHADFDGVTSVPNSTAAPLAVGNVLDNDSIGADEDATVTHVSFAGNTFAVDSDGVSVKGNYGTLFMEQDGSYEYVLNGETVITNGLNENLVSIYGATTLQIFESNNGVLSLDVSEIQPGGYAWTGGEKKAGWGVTQKMPATIDSGESLVFKFVEPVTTQTFTFSLGQNNAGQATIPNWYAFSSTGSLLGSGNFADPNNSGELIPDLKVSISGEVSYIVFSHQSATNSQGFVISGISYGEGDTGIDQFEYTMQDFDGDVSSASLYITSDEYREGDAGSNSLYGHEGDDILLGLGGTDTLMGNDGNDVLHGGDGDDFLNGNKGEDQLYGDAGNDTIHGGMDDDVIYGGSGDDLIYGDKGDDTMSGGEGRDVFKYAGDALENTTNGDVILDFDYDKDQLDLSDLLNGKDADGLGDYLKIESFESIDSTTAKVVIQVDADGSDNDSDFSTTLATITMNNLDPSIDDTNILNAMLADGALKIV</sequence>
<dbReference type="GO" id="GO:0005509">
    <property type="term" value="F:calcium ion binding"/>
    <property type="evidence" value="ECO:0007669"/>
    <property type="project" value="InterPro"/>
</dbReference>
<dbReference type="OrthoDB" id="5454111at2"/>
<dbReference type="EMBL" id="CP001629">
    <property type="protein sequence ID" value="ACU88138.1"/>
    <property type="molecule type" value="Genomic_DNA"/>
</dbReference>
<dbReference type="NCBIfam" id="TIGR03660">
    <property type="entry name" value="T1SS_rpt_143"/>
    <property type="match status" value="1"/>
</dbReference>
<dbReference type="SUPFAM" id="SSF51120">
    <property type="entry name" value="beta-Roll"/>
    <property type="match status" value="1"/>
</dbReference>
<reference evidence="3 4" key="1">
    <citation type="journal article" date="2009" name="Stand. Genomic Sci.">
        <title>Complete genome sequence of Desulfomicrobium baculatum type strain (X).</title>
        <authorList>
            <person name="Copeland A."/>
            <person name="Spring S."/>
            <person name="Goker M."/>
            <person name="Schneider S."/>
            <person name="Lapidus A."/>
            <person name="Del Rio T.G."/>
            <person name="Tice H."/>
            <person name="Cheng J.F."/>
            <person name="Chen F."/>
            <person name="Nolan M."/>
            <person name="Bruce D."/>
            <person name="Goodwin L."/>
            <person name="Pitluck S."/>
            <person name="Ivanova N."/>
            <person name="Mavrommatis K."/>
            <person name="Ovchinnikova G."/>
            <person name="Pati A."/>
            <person name="Chen A."/>
            <person name="Palaniappan K."/>
            <person name="Land M."/>
            <person name="Hauser L."/>
            <person name="Chang Y.J."/>
            <person name="Jeffries C.C."/>
            <person name="Meincke L."/>
            <person name="Sims D."/>
            <person name="Brettin T."/>
            <person name="Detter J.C."/>
            <person name="Han C."/>
            <person name="Chain P."/>
            <person name="Bristow J."/>
            <person name="Eisen J.A."/>
            <person name="Markowitz V."/>
            <person name="Hugenholtz P."/>
            <person name="Kyrpides N.C."/>
            <person name="Klenk H.P."/>
            <person name="Lucas S."/>
        </authorList>
    </citation>
    <scope>NUCLEOTIDE SEQUENCE [LARGE SCALE GENOMIC DNA]</scope>
    <source>
        <strain evidence="4">DSM 4028 / VKM B-1378 / X</strain>
    </source>
</reference>
<dbReference type="PRINTS" id="PR00313">
    <property type="entry name" value="CABNDNGRPT"/>
</dbReference>
<dbReference type="Pfam" id="PF19116">
    <property type="entry name" value="DUF5801"/>
    <property type="match status" value="2"/>
</dbReference>
<accession>C7LRT2</accession>
<evidence type="ECO:0000313" key="4">
    <source>
        <dbReference type="Proteomes" id="UP000002216"/>
    </source>
</evidence>
<feature type="domain" description="DUF5801" evidence="2">
    <location>
        <begin position="949"/>
        <end position="1094"/>
    </location>
</feature>
<dbReference type="HOGENOM" id="CLU_228888_0_0_7"/>
<dbReference type="NCBIfam" id="TIGR03661">
    <property type="entry name" value="T1SS_VCA0849"/>
    <property type="match status" value="1"/>
</dbReference>
<dbReference type="InterPro" id="IPR001343">
    <property type="entry name" value="Hemolysn_Ca-bd"/>
</dbReference>
<evidence type="ECO:0000313" key="3">
    <source>
        <dbReference type="EMBL" id="ACU88138.1"/>
    </source>
</evidence>
<dbReference type="InterPro" id="IPR019960">
    <property type="entry name" value="T1SS_VCA0849"/>
</dbReference>